<evidence type="ECO:0008006" key="3">
    <source>
        <dbReference type="Google" id="ProtNLM"/>
    </source>
</evidence>
<reference evidence="1 2" key="1">
    <citation type="submission" date="2020-08" db="EMBL/GenBank/DDBJ databases">
        <title>Genomic Encyclopedia of Type Strains, Phase III (KMG-III): the genomes of soil and plant-associated and newly described type strains.</title>
        <authorList>
            <person name="Whitman W."/>
        </authorList>
    </citation>
    <scope>NUCLEOTIDE SEQUENCE [LARGE SCALE GENOMIC DNA]</scope>
    <source>
        <strain evidence="1 2">CECT 3313</strain>
    </source>
</reference>
<protein>
    <recommendedName>
        <fullName evidence="3">SUKH-3 domain containing protein</fullName>
    </recommendedName>
</protein>
<dbReference type="InterPro" id="IPR025850">
    <property type="entry name" value="SUKH-3"/>
</dbReference>
<sequence>MRVLKSPEAVDAWLADAGWHPGRRCDDLAAAEVEIALESFRNDGGSLDAIEPALDFLREHAGLVAPRNASTDDRVEFNPRLMYVGAAEDVQDIADGLGKKVFPVAHDTYDGGTILIDEVGRCFYLHHTGGYFLGNDKYSALMSYSRGYPLADVEDYFV</sequence>
<evidence type="ECO:0000313" key="1">
    <source>
        <dbReference type="EMBL" id="MBB5926659.1"/>
    </source>
</evidence>
<dbReference type="Proteomes" id="UP000585836">
    <property type="component" value="Unassembled WGS sequence"/>
</dbReference>
<dbReference type="Pfam" id="PF14433">
    <property type="entry name" value="SUKH-3"/>
    <property type="match status" value="1"/>
</dbReference>
<gene>
    <name evidence="1" type="ORF">FHS34_002115</name>
</gene>
<dbReference type="RefSeq" id="WP_184963502.1">
    <property type="nucleotide sequence ID" value="NZ_BAAAWF010000034.1"/>
</dbReference>
<accession>A0A7W9PRP5</accession>
<dbReference type="EMBL" id="JACHJK010000003">
    <property type="protein sequence ID" value="MBB5926659.1"/>
    <property type="molecule type" value="Genomic_DNA"/>
</dbReference>
<name>A0A7W9PRP5_9ACTN</name>
<organism evidence="1 2">
    <name type="scientific">Streptomyces echinatus</name>
    <dbReference type="NCBI Taxonomy" id="67293"/>
    <lineage>
        <taxon>Bacteria</taxon>
        <taxon>Bacillati</taxon>
        <taxon>Actinomycetota</taxon>
        <taxon>Actinomycetes</taxon>
        <taxon>Kitasatosporales</taxon>
        <taxon>Streptomycetaceae</taxon>
        <taxon>Streptomyces</taxon>
    </lineage>
</organism>
<comment type="caution">
    <text evidence="1">The sequence shown here is derived from an EMBL/GenBank/DDBJ whole genome shotgun (WGS) entry which is preliminary data.</text>
</comment>
<proteinExistence type="predicted"/>
<evidence type="ECO:0000313" key="2">
    <source>
        <dbReference type="Proteomes" id="UP000585836"/>
    </source>
</evidence>
<dbReference type="AlphaFoldDB" id="A0A7W9PRP5"/>
<keyword evidence="2" id="KW-1185">Reference proteome</keyword>